<sequence>MLSSGRTPFLGASLREEYEQAGFVDIHQRIFKIPTNGWPKDERLKELGRAWESNFLQGMSGFSLQLLNKTYNRTPEEIEVSLVEIRREICNPRIHAYMPVFVVWGRKPFPWERQIPVESPAAK</sequence>
<evidence type="ECO:0008006" key="3">
    <source>
        <dbReference type="Google" id="ProtNLM"/>
    </source>
</evidence>
<dbReference type="Proteomes" id="UP000824596">
    <property type="component" value="Unassembled WGS sequence"/>
</dbReference>
<dbReference type="InterPro" id="IPR029063">
    <property type="entry name" value="SAM-dependent_MTases_sf"/>
</dbReference>
<evidence type="ECO:0000313" key="2">
    <source>
        <dbReference type="Proteomes" id="UP000824596"/>
    </source>
</evidence>
<reference evidence="1" key="1">
    <citation type="submission" date="2021-09" db="EMBL/GenBank/DDBJ databases">
        <title>A high-quality genome of the endoparasitic fungus Hirsutella rhossiliensis with a comparison of Hirsutella genomes reveals transposable elements contributing to genome size variation.</title>
        <authorList>
            <person name="Lin R."/>
            <person name="Jiao Y."/>
            <person name="Sun X."/>
            <person name="Ling J."/>
            <person name="Xie B."/>
            <person name="Cheng X."/>
        </authorList>
    </citation>
    <scope>NUCLEOTIDE SEQUENCE</scope>
    <source>
        <strain evidence="1">HR02</strain>
    </source>
</reference>
<dbReference type="SUPFAM" id="SSF53335">
    <property type="entry name" value="S-adenosyl-L-methionine-dependent methyltransferases"/>
    <property type="match status" value="1"/>
</dbReference>
<name>A0A9P8N3Z1_9HYPO</name>
<organism evidence="1 2">
    <name type="scientific">Hirsutella rhossiliensis</name>
    <dbReference type="NCBI Taxonomy" id="111463"/>
    <lineage>
        <taxon>Eukaryota</taxon>
        <taxon>Fungi</taxon>
        <taxon>Dikarya</taxon>
        <taxon>Ascomycota</taxon>
        <taxon>Pezizomycotina</taxon>
        <taxon>Sordariomycetes</taxon>
        <taxon>Hypocreomycetidae</taxon>
        <taxon>Hypocreales</taxon>
        <taxon>Ophiocordycipitaceae</taxon>
        <taxon>Hirsutella</taxon>
    </lineage>
</organism>
<gene>
    <name evidence="1" type="ORF">HRG_04685</name>
</gene>
<comment type="caution">
    <text evidence="1">The sequence shown here is derived from an EMBL/GenBank/DDBJ whole genome shotgun (WGS) entry which is preliminary data.</text>
</comment>
<dbReference type="OrthoDB" id="2013972at2759"/>
<accession>A0A9P8N3Z1</accession>
<proteinExistence type="predicted"/>
<evidence type="ECO:0000313" key="1">
    <source>
        <dbReference type="EMBL" id="KAH0964257.1"/>
    </source>
</evidence>
<dbReference type="EMBL" id="JAIZPD010000004">
    <property type="protein sequence ID" value="KAH0964257.1"/>
    <property type="molecule type" value="Genomic_DNA"/>
</dbReference>
<keyword evidence="2" id="KW-1185">Reference proteome</keyword>
<protein>
    <recommendedName>
        <fullName evidence="3">Methyltransferase</fullName>
    </recommendedName>
</protein>
<dbReference type="GeneID" id="68353814"/>
<dbReference type="AlphaFoldDB" id="A0A9P8N3Z1"/>
<dbReference type="RefSeq" id="XP_044721770.1">
    <property type="nucleotide sequence ID" value="XM_044863156.1"/>
</dbReference>